<evidence type="ECO:0000256" key="8">
    <source>
        <dbReference type="ARBA" id="ARBA00022786"/>
    </source>
</evidence>
<dbReference type="EC" id="2.3.2.27" evidence="3"/>
<keyword evidence="8" id="KW-0833">Ubl conjugation pathway</keyword>
<evidence type="ECO:0000256" key="7">
    <source>
        <dbReference type="ARBA" id="ARBA00022771"/>
    </source>
</evidence>
<keyword evidence="11" id="KW-0472">Membrane</keyword>
<dbReference type="Gene3D" id="3.30.40.10">
    <property type="entry name" value="Zinc/RING finger domain, C3HC4 (zinc finger)"/>
    <property type="match status" value="1"/>
</dbReference>
<gene>
    <name evidence="14" type="ORF">ILEXP_LOCUS33525</name>
</gene>
<evidence type="ECO:0000256" key="2">
    <source>
        <dbReference type="ARBA" id="ARBA00004141"/>
    </source>
</evidence>
<evidence type="ECO:0000256" key="6">
    <source>
        <dbReference type="ARBA" id="ARBA00022723"/>
    </source>
</evidence>
<comment type="subcellular location">
    <subcellularLocation>
        <location evidence="2">Membrane</location>
        <topology evidence="2">Multi-pass membrane protein</topology>
    </subcellularLocation>
</comment>
<dbReference type="InterPro" id="IPR013083">
    <property type="entry name" value="Znf_RING/FYVE/PHD"/>
</dbReference>
<evidence type="ECO:0000256" key="1">
    <source>
        <dbReference type="ARBA" id="ARBA00000900"/>
    </source>
</evidence>
<name>A0ABC8TB59_9AQUA</name>
<dbReference type="GO" id="GO:0016020">
    <property type="term" value="C:membrane"/>
    <property type="evidence" value="ECO:0007669"/>
    <property type="project" value="UniProtKB-SubCell"/>
</dbReference>
<keyword evidence="10" id="KW-1133">Transmembrane helix</keyword>
<dbReference type="PANTHER" id="PTHR45977">
    <property type="entry name" value="TARGET OF ERK KINASE MPK-1"/>
    <property type="match status" value="1"/>
</dbReference>
<dbReference type="PANTHER" id="PTHR45977:SF11">
    <property type="entry name" value="E3 UBIQUITIN PROTEIN LIGASE RIE1"/>
    <property type="match status" value="1"/>
</dbReference>
<keyword evidence="4" id="KW-0808">Transferase</keyword>
<keyword evidence="9" id="KW-0862">Zinc</keyword>
<evidence type="ECO:0000313" key="14">
    <source>
        <dbReference type="EMBL" id="CAK9164412.1"/>
    </source>
</evidence>
<evidence type="ECO:0000256" key="11">
    <source>
        <dbReference type="ARBA" id="ARBA00023136"/>
    </source>
</evidence>
<dbReference type="AlphaFoldDB" id="A0ABC8TB59"/>
<keyword evidence="5" id="KW-0812">Transmembrane</keyword>
<proteinExistence type="predicted"/>
<comment type="catalytic activity">
    <reaction evidence="1">
        <text>S-ubiquitinyl-[E2 ubiquitin-conjugating enzyme]-L-cysteine + [acceptor protein]-L-lysine = [E2 ubiquitin-conjugating enzyme]-L-cysteine + N(6)-ubiquitinyl-[acceptor protein]-L-lysine.</text>
        <dbReference type="EC" id="2.3.2.27"/>
    </reaction>
</comment>
<evidence type="ECO:0000259" key="13">
    <source>
        <dbReference type="PROSITE" id="PS50089"/>
    </source>
</evidence>
<reference evidence="14 15" key="1">
    <citation type="submission" date="2024-02" db="EMBL/GenBank/DDBJ databases">
        <authorList>
            <person name="Vignale AGUSTIN F."/>
            <person name="Sosa J E."/>
            <person name="Modenutti C."/>
        </authorList>
    </citation>
    <scope>NUCLEOTIDE SEQUENCE [LARGE SCALE GENOMIC DNA]</scope>
</reference>
<dbReference type="SUPFAM" id="SSF57850">
    <property type="entry name" value="RING/U-box"/>
    <property type="match status" value="1"/>
</dbReference>
<dbReference type="GO" id="GO:0008270">
    <property type="term" value="F:zinc ion binding"/>
    <property type="evidence" value="ECO:0007669"/>
    <property type="project" value="UniProtKB-KW"/>
</dbReference>
<evidence type="ECO:0000256" key="4">
    <source>
        <dbReference type="ARBA" id="ARBA00022679"/>
    </source>
</evidence>
<dbReference type="Proteomes" id="UP001642360">
    <property type="component" value="Unassembled WGS sequence"/>
</dbReference>
<organism evidence="14 15">
    <name type="scientific">Ilex paraguariensis</name>
    <name type="common">yerba mate</name>
    <dbReference type="NCBI Taxonomy" id="185542"/>
    <lineage>
        <taxon>Eukaryota</taxon>
        <taxon>Viridiplantae</taxon>
        <taxon>Streptophyta</taxon>
        <taxon>Embryophyta</taxon>
        <taxon>Tracheophyta</taxon>
        <taxon>Spermatophyta</taxon>
        <taxon>Magnoliopsida</taxon>
        <taxon>eudicotyledons</taxon>
        <taxon>Gunneridae</taxon>
        <taxon>Pentapetalae</taxon>
        <taxon>asterids</taxon>
        <taxon>campanulids</taxon>
        <taxon>Aquifoliales</taxon>
        <taxon>Aquifoliaceae</taxon>
        <taxon>Ilex</taxon>
    </lineage>
</organism>
<dbReference type="Pfam" id="PF13639">
    <property type="entry name" value="zf-RING_2"/>
    <property type="match status" value="1"/>
</dbReference>
<comment type="caution">
    <text evidence="14">The sequence shown here is derived from an EMBL/GenBank/DDBJ whole genome shotgun (WGS) entry which is preliminary data.</text>
</comment>
<evidence type="ECO:0000256" key="5">
    <source>
        <dbReference type="ARBA" id="ARBA00022692"/>
    </source>
</evidence>
<dbReference type="GO" id="GO:0061630">
    <property type="term" value="F:ubiquitin protein ligase activity"/>
    <property type="evidence" value="ECO:0007669"/>
    <property type="project" value="UniProtKB-EC"/>
</dbReference>
<sequence>MSTDIKECCICLNSYEDGTELHALPCNHHYHSTCIVKWLKTNATCPLCKYNILKGNEQV</sequence>
<feature type="domain" description="RING-type" evidence="13">
    <location>
        <begin position="8"/>
        <end position="49"/>
    </location>
</feature>
<dbReference type="PROSITE" id="PS50089">
    <property type="entry name" value="ZF_RING_2"/>
    <property type="match status" value="1"/>
</dbReference>
<protein>
    <recommendedName>
        <fullName evidence="3">RING-type E3 ubiquitin transferase</fullName>
        <ecNumber evidence="3">2.3.2.27</ecNumber>
    </recommendedName>
</protein>
<evidence type="ECO:0000313" key="15">
    <source>
        <dbReference type="Proteomes" id="UP001642360"/>
    </source>
</evidence>
<evidence type="ECO:0000256" key="12">
    <source>
        <dbReference type="PROSITE-ProRule" id="PRU00175"/>
    </source>
</evidence>
<evidence type="ECO:0000256" key="10">
    <source>
        <dbReference type="ARBA" id="ARBA00022989"/>
    </source>
</evidence>
<dbReference type="SMART" id="SM00184">
    <property type="entry name" value="RING"/>
    <property type="match status" value="1"/>
</dbReference>
<keyword evidence="7 12" id="KW-0863">Zinc-finger</keyword>
<dbReference type="EMBL" id="CAUOFW020004198">
    <property type="protein sequence ID" value="CAK9164412.1"/>
    <property type="molecule type" value="Genomic_DNA"/>
</dbReference>
<accession>A0ABC8TB59</accession>
<dbReference type="InterPro" id="IPR001841">
    <property type="entry name" value="Znf_RING"/>
</dbReference>
<evidence type="ECO:0000256" key="3">
    <source>
        <dbReference type="ARBA" id="ARBA00012483"/>
    </source>
</evidence>
<keyword evidence="6" id="KW-0479">Metal-binding</keyword>
<keyword evidence="15" id="KW-1185">Reference proteome</keyword>
<evidence type="ECO:0000256" key="9">
    <source>
        <dbReference type="ARBA" id="ARBA00022833"/>
    </source>
</evidence>